<evidence type="ECO:0000256" key="2">
    <source>
        <dbReference type="ARBA" id="ARBA00008889"/>
    </source>
</evidence>
<dbReference type="HAMAP" id="MF_00362">
    <property type="entry name" value="Ribosomal_uL10"/>
    <property type="match status" value="1"/>
</dbReference>
<dbReference type="InterPro" id="IPR043141">
    <property type="entry name" value="Ribosomal_uL10-like_sf"/>
</dbReference>
<dbReference type="STRING" id="1280947.HY30_17725"/>
<dbReference type="GO" id="GO:0003735">
    <property type="term" value="F:structural constituent of ribosome"/>
    <property type="evidence" value="ECO:0007669"/>
    <property type="project" value="InterPro"/>
</dbReference>
<comment type="caution">
    <text evidence="7">The sequence shown here is derived from an EMBL/GenBank/DDBJ whole genome shotgun (WGS) entry which is preliminary data.</text>
</comment>
<comment type="subunit">
    <text evidence="6">Part of the ribosomal stalk of the 50S ribosomal subunit. The N-terminus interacts with L11 and the large rRNA to form the base of the stalk. The C-terminus forms an elongated spine to which L12 dimers bind in a sequential fashion forming a multimeric L10(L12)X complex.</text>
</comment>
<gene>
    <name evidence="6" type="primary">rplJ</name>
    <name evidence="7" type="ORF">HY30_17725</name>
</gene>
<reference evidence="7 8" key="1">
    <citation type="journal article" date="2014" name="Antonie Van Leeuwenhoek">
        <title>Hyphomonas beringensis sp. nov. and Hyphomonas chukchiensis sp. nov., isolated from surface seawater of the Bering Sea and Chukchi Sea.</title>
        <authorList>
            <person name="Li C."/>
            <person name="Lai Q."/>
            <person name="Li G."/>
            <person name="Dong C."/>
            <person name="Wang J."/>
            <person name="Liao Y."/>
            <person name="Shao Z."/>
        </authorList>
    </citation>
    <scope>NUCLEOTIDE SEQUENCE [LARGE SCALE GENOMIC DNA]</scope>
    <source>
        <strain evidence="7 8">BH-BN04-4</strain>
    </source>
</reference>
<accession>A0A062UH96</accession>
<protein>
    <recommendedName>
        <fullName evidence="5 6">Large ribosomal subunit protein uL10</fullName>
    </recommendedName>
</protein>
<dbReference type="Gene3D" id="6.10.250.290">
    <property type="match status" value="1"/>
</dbReference>
<comment type="function">
    <text evidence="1 6">Forms part of the ribosomal stalk, playing a central role in the interaction of the ribosome with GTP-bound translation factors.</text>
</comment>
<dbReference type="Proteomes" id="UP000027190">
    <property type="component" value="Unassembled WGS sequence"/>
</dbReference>
<sequence>MDKAGKTVALDTLKGVFAESGAVIVTHYSGMTVAEMSKLRALLRKDGGQLKVVKNRLAKIALDGQGGDDAQALFQGPVAIAYAADPVSAAKAADEFAKDNSKFIIIGGVMGDVVLDASGVQALAKLPSLDQLRGKIVGLLQAPATKVAGVIQAPASQLARVVSAYASKDAA</sequence>
<dbReference type="Pfam" id="PF00466">
    <property type="entry name" value="Ribosomal_L10"/>
    <property type="match status" value="1"/>
</dbReference>
<proteinExistence type="inferred from homology"/>
<keyword evidence="6" id="KW-0699">rRNA-binding</keyword>
<dbReference type="GO" id="GO:0006412">
    <property type="term" value="P:translation"/>
    <property type="evidence" value="ECO:0007669"/>
    <property type="project" value="UniProtKB-UniRule"/>
</dbReference>
<keyword evidence="8" id="KW-1185">Reference proteome</keyword>
<evidence type="ECO:0000256" key="4">
    <source>
        <dbReference type="ARBA" id="ARBA00023274"/>
    </source>
</evidence>
<comment type="similarity">
    <text evidence="2 6">Belongs to the universal ribosomal protein uL10 family.</text>
</comment>
<evidence type="ECO:0000256" key="3">
    <source>
        <dbReference type="ARBA" id="ARBA00022980"/>
    </source>
</evidence>
<evidence type="ECO:0000313" key="7">
    <source>
        <dbReference type="EMBL" id="KCZ57083.1"/>
    </source>
</evidence>
<dbReference type="eggNOG" id="COG0244">
    <property type="taxonomic scope" value="Bacteria"/>
</dbReference>
<dbReference type="GO" id="GO:0015934">
    <property type="term" value="C:large ribosomal subunit"/>
    <property type="evidence" value="ECO:0007669"/>
    <property type="project" value="InterPro"/>
</dbReference>
<dbReference type="PANTHER" id="PTHR11560">
    <property type="entry name" value="39S RIBOSOMAL PROTEIN L10, MITOCHONDRIAL"/>
    <property type="match status" value="1"/>
</dbReference>
<dbReference type="RefSeq" id="WP_034740647.1">
    <property type="nucleotide sequence ID" value="NZ_AWFG01000033.1"/>
</dbReference>
<keyword evidence="4 6" id="KW-0687">Ribonucleoprotein</keyword>
<evidence type="ECO:0000256" key="5">
    <source>
        <dbReference type="ARBA" id="ARBA00035202"/>
    </source>
</evidence>
<evidence type="ECO:0000256" key="1">
    <source>
        <dbReference type="ARBA" id="ARBA00002633"/>
    </source>
</evidence>
<dbReference type="SUPFAM" id="SSF160369">
    <property type="entry name" value="Ribosomal protein L10-like"/>
    <property type="match status" value="1"/>
</dbReference>
<dbReference type="NCBIfam" id="NF000955">
    <property type="entry name" value="PRK00099.1-1"/>
    <property type="match status" value="1"/>
</dbReference>
<keyword evidence="6" id="KW-0694">RNA-binding</keyword>
<dbReference type="PATRIC" id="fig|1280947.3.peg.2399"/>
<dbReference type="EMBL" id="AWFG01000033">
    <property type="protein sequence ID" value="KCZ57083.1"/>
    <property type="molecule type" value="Genomic_DNA"/>
</dbReference>
<dbReference type="InterPro" id="IPR002363">
    <property type="entry name" value="Ribosomal_uL10_CS_bac"/>
</dbReference>
<dbReference type="AlphaFoldDB" id="A0A062UH96"/>
<dbReference type="InterPro" id="IPR001790">
    <property type="entry name" value="Ribosomal_uL10"/>
</dbReference>
<name>A0A062UH96_9PROT</name>
<evidence type="ECO:0000313" key="8">
    <source>
        <dbReference type="Proteomes" id="UP000027190"/>
    </source>
</evidence>
<organism evidence="7 8">
    <name type="scientific">Hyphomonas chukchiensis</name>
    <dbReference type="NCBI Taxonomy" id="1280947"/>
    <lineage>
        <taxon>Bacteria</taxon>
        <taxon>Pseudomonadati</taxon>
        <taxon>Pseudomonadota</taxon>
        <taxon>Alphaproteobacteria</taxon>
        <taxon>Hyphomonadales</taxon>
        <taxon>Hyphomonadaceae</taxon>
        <taxon>Hyphomonas</taxon>
    </lineage>
</organism>
<evidence type="ECO:0000256" key="6">
    <source>
        <dbReference type="HAMAP-Rule" id="MF_00362"/>
    </source>
</evidence>
<dbReference type="Gene3D" id="3.30.70.1730">
    <property type="match status" value="1"/>
</dbReference>
<keyword evidence="3 6" id="KW-0689">Ribosomal protein</keyword>
<dbReference type="CDD" id="cd05797">
    <property type="entry name" value="Ribosomal_L10"/>
    <property type="match status" value="1"/>
</dbReference>
<dbReference type="PROSITE" id="PS01109">
    <property type="entry name" value="RIBOSOMAL_L10"/>
    <property type="match status" value="1"/>
</dbReference>
<dbReference type="InterPro" id="IPR047865">
    <property type="entry name" value="Ribosomal_uL10_bac_type"/>
</dbReference>
<dbReference type="InterPro" id="IPR022973">
    <property type="entry name" value="Ribosomal_uL10_bac"/>
</dbReference>
<dbReference type="GO" id="GO:0070180">
    <property type="term" value="F:large ribosomal subunit rRNA binding"/>
    <property type="evidence" value="ECO:0007669"/>
    <property type="project" value="UniProtKB-UniRule"/>
</dbReference>
<dbReference type="OrthoDB" id="9791972at2"/>